<dbReference type="Proteomes" id="UP000440367">
    <property type="component" value="Unassembled WGS sequence"/>
</dbReference>
<dbReference type="EMBL" id="QXFW01003180">
    <property type="protein sequence ID" value="KAE8972478.1"/>
    <property type="molecule type" value="Genomic_DNA"/>
</dbReference>
<dbReference type="EMBL" id="QXFZ01003140">
    <property type="protein sequence ID" value="KAE9071036.1"/>
    <property type="molecule type" value="Genomic_DNA"/>
</dbReference>
<gene>
    <name evidence="9" type="ORF">PF001_g26130</name>
    <name evidence="7" type="ORF">PF002_g27449</name>
    <name evidence="8" type="ORF">PF004_g24153</name>
    <name evidence="6" type="ORF">PF005_g26728</name>
    <name evidence="5" type="ORF">PF006_g26205</name>
    <name evidence="4" type="ORF">PF007_g26706</name>
    <name evidence="1" type="ORF">PF009_g27409</name>
    <name evidence="3" type="ORF">PF010_g26252</name>
    <name evidence="2" type="ORF">PF011_g25620</name>
</gene>
<dbReference type="EMBL" id="QXGC01002704">
    <property type="protein sequence ID" value="KAE9182749.1"/>
    <property type="molecule type" value="Genomic_DNA"/>
</dbReference>
<evidence type="ECO:0000313" key="9">
    <source>
        <dbReference type="EMBL" id="KAE9276438.1"/>
    </source>
</evidence>
<dbReference type="Proteomes" id="UP000437068">
    <property type="component" value="Unassembled WGS sequence"/>
</dbReference>
<evidence type="ECO:0000313" key="16">
    <source>
        <dbReference type="Proteomes" id="UP000460718"/>
    </source>
</evidence>
<dbReference type="Proteomes" id="UP000476176">
    <property type="component" value="Unassembled WGS sequence"/>
</dbReference>
<evidence type="ECO:0000313" key="18">
    <source>
        <dbReference type="Proteomes" id="UP000488956"/>
    </source>
</evidence>
<dbReference type="Proteomes" id="UP000441208">
    <property type="component" value="Unassembled WGS sequence"/>
</dbReference>
<proteinExistence type="predicted"/>
<dbReference type="Proteomes" id="UP000440732">
    <property type="component" value="Unassembled WGS sequence"/>
</dbReference>
<comment type="caution">
    <text evidence="5">The sequence shown here is derived from an EMBL/GenBank/DDBJ whole genome shotgun (WGS) entry which is preliminary data.</text>
</comment>
<sequence>METNVRLAPLEKDEKSEISFPYREAIGMLMYLATSTRPDLAFNPPNPR</sequence>
<dbReference type="EMBL" id="QXFX01003207">
    <property type="protein sequence ID" value="KAE9070479.1"/>
    <property type="molecule type" value="Genomic_DNA"/>
</dbReference>
<dbReference type="Proteomes" id="UP000433483">
    <property type="component" value="Unassembled WGS sequence"/>
</dbReference>
<evidence type="ECO:0000313" key="15">
    <source>
        <dbReference type="Proteomes" id="UP000441208"/>
    </source>
</evidence>
<evidence type="ECO:0000313" key="4">
    <source>
        <dbReference type="EMBL" id="KAE9071036.1"/>
    </source>
</evidence>
<evidence type="ECO:0000313" key="1">
    <source>
        <dbReference type="EMBL" id="KAE8922329.1"/>
    </source>
</evidence>
<evidence type="ECO:0008006" key="19">
    <source>
        <dbReference type="Google" id="ProtNLM"/>
    </source>
</evidence>
<keyword evidence="11" id="KW-1185">Reference proteome</keyword>
<evidence type="ECO:0000313" key="3">
    <source>
        <dbReference type="EMBL" id="KAE9070479.1"/>
    </source>
</evidence>
<dbReference type="EMBL" id="QXGF01003134">
    <property type="protein sequence ID" value="KAE8922329.1"/>
    <property type="molecule type" value="Genomic_DNA"/>
</dbReference>
<reference evidence="10 11" key="1">
    <citation type="submission" date="2018-08" db="EMBL/GenBank/DDBJ databases">
        <title>Genomic investigation of the strawberry pathogen Phytophthora fragariae indicates pathogenicity is determined by transcriptional variation in three key races.</title>
        <authorList>
            <person name="Adams T.M."/>
            <person name="Armitage A.D."/>
            <person name="Sobczyk M.K."/>
            <person name="Bates H.J."/>
            <person name="Dunwell J.M."/>
            <person name="Nellist C.F."/>
            <person name="Harrison R.J."/>
        </authorList>
    </citation>
    <scope>NUCLEOTIDE SEQUENCE [LARGE SCALE GENOMIC DNA]</scope>
    <source>
        <strain evidence="9 12">A4</strain>
        <strain evidence="7 13">BC-1</strain>
        <strain evidence="8 17">BC-23</strain>
        <strain evidence="6 11">NOV-27</strain>
        <strain evidence="5 14">NOV-5</strain>
        <strain evidence="4 15">NOV-71</strain>
        <strain evidence="1 10">NOV-9</strain>
        <strain evidence="3 18">ONT-3</strain>
        <strain evidence="2 16">SCRP245</strain>
    </source>
</reference>
<dbReference type="Proteomes" id="UP000460718">
    <property type="component" value="Unassembled WGS sequence"/>
</dbReference>
<dbReference type="EMBL" id="QXGE01003204">
    <property type="protein sequence ID" value="KAE9276438.1"/>
    <property type="molecule type" value="Genomic_DNA"/>
</dbReference>
<dbReference type="EMBL" id="QXGB01003161">
    <property type="protein sequence ID" value="KAE9172400.1"/>
    <property type="molecule type" value="Genomic_DNA"/>
</dbReference>
<evidence type="ECO:0000313" key="5">
    <source>
        <dbReference type="EMBL" id="KAE9085651.1"/>
    </source>
</evidence>
<dbReference type="EMBL" id="QXGD01003090">
    <property type="protein sequence ID" value="KAE9180827.1"/>
    <property type="molecule type" value="Genomic_DNA"/>
</dbReference>
<evidence type="ECO:0000313" key="11">
    <source>
        <dbReference type="Proteomes" id="UP000433483"/>
    </source>
</evidence>
<protein>
    <recommendedName>
        <fullName evidence="19">Reverse transcriptase Ty1/copia-type domain-containing protein</fullName>
    </recommendedName>
</protein>
<evidence type="ECO:0000313" key="8">
    <source>
        <dbReference type="EMBL" id="KAE9182749.1"/>
    </source>
</evidence>
<evidence type="ECO:0000313" key="2">
    <source>
        <dbReference type="EMBL" id="KAE8972478.1"/>
    </source>
</evidence>
<evidence type="ECO:0000313" key="13">
    <source>
        <dbReference type="Proteomes" id="UP000440367"/>
    </source>
</evidence>
<dbReference type="Proteomes" id="UP000488956">
    <property type="component" value="Unassembled WGS sequence"/>
</dbReference>
<evidence type="ECO:0000313" key="7">
    <source>
        <dbReference type="EMBL" id="KAE9180827.1"/>
    </source>
</evidence>
<evidence type="ECO:0000313" key="6">
    <source>
        <dbReference type="EMBL" id="KAE9172400.1"/>
    </source>
</evidence>
<evidence type="ECO:0000313" key="17">
    <source>
        <dbReference type="Proteomes" id="UP000476176"/>
    </source>
</evidence>
<dbReference type="Proteomes" id="UP000429523">
    <property type="component" value="Unassembled WGS sequence"/>
</dbReference>
<accession>A0A6A3QYS2</accession>
<dbReference type="EMBL" id="QXGA01003244">
    <property type="protein sequence ID" value="KAE9085651.1"/>
    <property type="molecule type" value="Genomic_DNA"/>
</dbReference>
<evidence type="ECO:0000313" key="12">
    <source>
        <dbReference type="Proteomes" id="UP000437068"/>
    </source>
</evidence>
<evidence type="ECO:0000313" key="14">
    <source>
        <dbReference type="Proteomes" id="UP000440732"/>
    </source>
</evidence>
<organism evidence="5 14">
    <name type="scientific">Phytophthora fragariae</name>
    <dbReference type="NCBI Taxonomy" id="53985"/>
    <lineage>
        <taxon>Eukaryota</taxon>
        <taxon>Sar</taxon>
        <taxon>Stramenopiles</taxon>
        <taxon>Oomycota</taxon>
        <taxon>Peronosporomycetes</taxon>
        <taxon>Peronosporales</taxon>
        <taxon>Peronosporaceae</taxon>
        <taxon>Phytophthora</taxon>
    </lineage>
</organism>
<dbReference type="AlphaFoldDB" id="A0A6A3QYS2"/>
<evidence type="ECO:0000313" key="10">
    <source>
        <dbReference type="Proteomes" id="UP000429523"/>
    </source>
</evidence>
<dbReference type="OrthoDB" id="413361at2759"/>
<name>A0A6A3QYS2_9STRA</name>